<name>A0AAE3GLK4_9PSEU</name>
<dbReference type="EMBL" id="JAMTCK010000027">
    <property type="protein sequence ID" value="MCP2170260.1"/>
    <property type="molecule type" value="Genomic_DNA"/>
</dbReference>
<feature type="compositionally biased region" description="Low complexity" evidence="1">
    <location>
        <begin position="319"/>
        <end position="336"/>
    </location>
</feature>
<comment type="caution">
    <text evidence="4">The sequence shown here is derived from an EMBL/GenBank/DDBJ whole genome shotgun (WGS) entry which is preliminary data.</text>
</comment>
<keyword evidence="5" id="KW-1185">Reference proteome</keyword>
<feature type="chain" id="PRO_5042050728" description="Integral membrane protein" evidence="3">
    <location>
        <begin position="21"/>
        <end position="344"/>
    </location>
</feature>
<keyword evidence="2" id="KW-1133">Transmembrane helix</keyword>
<feature type="transmembrane region" description="Helical" evidence="2">
    <location>
        <begin position="56"/>
        <end position="89"/>
    </location>
</feature>
<proteinExistence type="predicted"/>
<evidence type="ECO:0000256" key="1">
    <source>
        <dbReference type="SAM" id="MobiDB-lite"/>
    </source>
</evidence>
<keyword evidence="2" id="KW-0472">Membrane</keyword>
<accession>A0AAE3GLK4</accession>
<sequence length="344" mass="33641">MTLVVGVLLATLGAAANAVAALLQHNAVRATAEQSALRLAALRRLLANRRWLAGLAALVTGAGLHAIALGLAPLTVIQPVGVLALGMTVLLTAKATGVRPSLPVVVAATASTTGVGAFVVLAAGSSVDTPVTPSAVAVAALLGTGAVAVLAALGAAGGPRLRCLAFATCGGVSYGLVSVLMRALSQQVRAVGLDPALLLPALGIAGALLVGGWFIQYAYASGPPEVVVACLTVVDPLVAVAVGVGLLGEAANTGPVTAGLQVCCALLAATGVVALARHQVHQPPAGPDPHGPGGPGAPRHPGPAVDSPTGRELDLVTTHSAPSHSAPSYSASSYSALSYDGRNL</sequence>
<feature type="transmembrane region" description="Helical" evidence="2">
    <location>
        <begin position="163"/>
        <end position="184"/>
    </location>
</feature>
<dbReference type="PANTHER" id="PTHR40761">
    <property type="entry name" value="CONSERVED INTEGRAL MEMBRANE ALANINE VALINE AND LEUCINE RICH PROTEIN-RELATED"/>
    <property type="match status" value="1"/>
</dbReference>
<feature type="transmembrane region" description="Helical" evidence="2">
    <location>
        <begin position="226"/>
        <end position="246"/>
    </location>
</feature>
<feature type="transmembrane region" description="Helical" evidence="2">
    <location>
        <begin position="101"/>
        <end position="123"/>
    </location>
</feature>
<feature type="transmembrane region" description="Helical" evidence="2">
    <location>
        <begin position="258"/>
        <end position="276"/>
    </location>
</feature>
<dbReference type="RefSeq" id="WP_253780316.1">
    <property type="nucleotide sequence ID" value="NZ_JAMTCK010000027.1"/>
</dbReference>
<dbReference type="PANTHER" id="PTHR40761:SF1">
    <property type="entry name" value="CONSERVED INTEGRAL MEMBRANE ALANINE VALINE AND LEUCINE RICH PROTEIN-RELATED"/>
    <property type="match status" value="1"/>
</dbReference>
<feature type="transmembrane region" description="Helical" evidence="2">
    <location>
        <begin position="135"/>
        <end position="156"/>
    </location>
</feature>
<feature type="signal peptide" evidence="3">
    <location>
        <begin position="1"/>
        <end position="20"/>
    </location>
</feature>
<keyword evidence="3" id="KW-0732">Signal</keyword>
<evidence type="ECO:0000313" key="5">
    <source>
        <dbReference type="Proteomes" id="UP001206128"/>
    </source>
</evidence>
<dbReference type="Proteomes" id="UP001206128">
    <property type="component" value="Unassembled WGS sequence"/>
</dbReference>
<organism evidence="4 5">
    <name type="scientific">Goodfellowiella coeruleoviolacea</name>
    <dbReference type="NCBI Taxonomy" id="334858"/>
    <lineage>
        <taxon>Bacteria</taxon>
        <taxon>Bacillati</taxon>
        <taxon>Actinomycetota</taxon>
        <taxon>Actinomycetes</taxon>
        <taxon>Pseudonocardiales</taxon>
        <taxon>Pseudonocardiaceae</taxon>
        <taxon>Goodfellowiella</taxon>
    </lineage>
</organism>
<evidence type="ECO:0000256" key="3">
    <source>
        <dbReference type="SAM" id="SignalP"/>
    </source>
</evidence>
<evidence type="ECO:0000256" key="2">
    <source>
        <dbReference type="SAM" id="Phobius"/>
    </source>
</evidence>
<feature type="region of interest" description="Disordered" evidence="1">
    <location>
        <begin position="281"/>
        <end position="344"/>
    </location>
</feature>
<gene>
    <name evidence="4" type="ORF">LX83_007151</name>
</gene>
<evidence type="ECO:0000313" key="4">
    <source>
        <dbReference type="EMBL" id="MCP2170260.1"/>
    </source>
</evidence>
<feature type="transmembrane region" description="Helical" evidence="2">
    <location>
        <begin position="196"/>
        <end position="219"/>
    </location>
</feature>
<reference evidence="4" key="1">
    <citation type="submission" date="2022-06" db="EMBL/GenBank/DDBJ databases">
        <title>Genomic Encyclopedia of Archaeal and Bacterial Type Strains, Phase II (KMG-II): from individual species to whole genera.</title>
        <authorList>
            <person name="Goeker M."/>
        </authorList>
    </citation>
    <scope>NUCLEOTIDE SEQUENCE</scope>
    <source>
        <strain evidence="4">DSM 43935</strain>
    </source>
</reference>
<evidence type="ECO:0008006" key="6">
    <source>
        <dbReference type="Google" id="ProtNLM"/>
    </source>
</evidence>
<dbReference type="AlphaFoldDB" id="A0AAE3GLK4"/>
<keyword evidence="2" id="KW-0812">Transmembrane</keyword>
<protein>
    <recommendedName>
        <fullName evidence="6">Integral membrane protein</fullName>
    </recommendedName>
</protein>